<dbReference type="InterPro" id="IPR025588">
    <property type="entry name" value="YcxB-like_C"/>
</dbReference>
<accession>A0A0S2W6X9</accession>
<feature type="transmembrane region" description="Helical" evidence="1">
    <location>
        <begin position="59"/>
        <end position="77"/>
    </location>
</feature>
<keyword evidence="1" id="KW-0812">Transmembrane</keyword>
<reference evidence="3 4" key="1">
    <citation type="journal article" date="2015" name="Nat. Commun.">
        <title>Production of butyrate from lysine and the Amadori product fructoselysine by a human gut commensal.</title>
        <authorList>
            <person name="Bui T.P."/>
            <person name="Ritari J."/>
            <person name="Boeren S."/>
            <person name="de Waard P."/>
            <person name="Plugge C.M."/>
            <person name="de Vos W.M."/>
        </authorList>
    </citation>
    <scope>NUCLEOTIDE SEQUENCE [LARGE SCALE GENOMIC DNA]</scope>
    <source>
        <strain evidence="3 4">AF211</strain>
    </source>
</reference>
<proteinExistence type="predicted"/>
<organism evidence="3 4">
    <name type="scientific">Intestinimonas butyriciproducens</name>
    <dbReference type="NCBI Taxonomy" id="1297617"/>
    <lineage>
        <taxon>Bacteria</taxon>
        <taxon>Bacillati</taxon>
        <taxon>Bacillota</taxon>
        <taxon>Clostridia</taxon>
        <taxon>Eubacteriales</taxon>
        <taxon>Intestinimonas</taxon>
    </lineage>
</organism>
<feature type="transmembrane region" description="Helical" evidence="1">
    <location>
        <begin position="36"/>
        <end position="53"/>
    </location>
</feature>
<evidence type="ECO:0000256" key="1">
    <source>
        <dbReference type="SAM" id="Phobius"/>
    </source>
</evidence>
<dbReference type="KEGG" id="ibu:IB211_02692"/>
<gene>
    <name evidence="3" type="ORF">IB211_02692</name>
</gene>
<name>A0A0S2W6X9_9FIRM</name>
<evidence type="ECO:0000259" key="2">
    <source>
        <dbReference type="Pfam" id="PF14317"/>
    </source>
</evidence>
<dbReference type="Proteomes" id="UP000064844">
    <property type="component" value="Chromosome"/>
</dbReference>
<keyword evidence="1" id="KW-1133">Transmembrane helix</keyword>
<feature type="domain" description="YcxB-like C-terminal" evidence="2">
    <location>
        <begin position="114"/>
        <end position="174"/>
    </location>
</feature>
<evidence type="ECO:0000313" key="3">
    <source>
        <dbReference type="EMBL" id="ALP95083.1"/>
    </source>
</evidence>
<evidence type="ECO:0000313" key="4">
    <source>
        <dbReference type="Proteomes" id="UP000064844"/>
    </source>
</evidence>
<dbReference type="EMBL" id="CP011307">
    <property type="protein sequence ID" value="ALP95083.1"/>
    <property type="molecule type" value="Genomic_DNA"/>
</dbReference>
<sequence>MFMEPNFQVETAHDQDAYNNMVTAHYMLHEKNSIKSLYALAVVLALCVWWIAAGGNYTSIRALGSGITTLAVVLLLVPYVDRFAARQVCHRLLDRVVKAAKKNKFYGIPTRYRFYDDKLDASDSAGSVETPYSQVTDLVETERYFLVFLKSGQCVLARKTDFTVGEAADFKDFLTRACGRDMRFFEMPKRNGR</sequence>
<dbReference type="Pfam" id="PF14317">
    <property type="entry name" value="YcxB"/>
    <property type="match status" value="1"/>
</dbReference>
<protein>
    <recommendedName>
        <fullName evidence="2">YcxB-like C-terminal domain-containing protein</fullName>
    </recommendedName>
</protein>
<dbReference type="AlphaFoldDB" id="A0A0S2W6X9"/>
<keyword evidence="1" id="KW-0472">Membrane</keyword>
<reference evidence="4" key="2">
    <citation type="submission" date="2015-04" db="EMBL/GenBank/DDBJ databases">
        <title>A butyrogenic pathway from the amino acid lysine in a human gut commensal.</title>
        <authorList>
            <person name="de Vos W.M."/>
            <person name="Bui N.T.P."/>
            <person name="Plugge C.M."/>
            <person name="Ritari J."/>
        </authorList>
    </citation>
    <scope>NUCLEOTIDE SEQUENCE [LARGE SCALE GENOMIC DNA]</scope>
    <source>
        <strain evidence="4">AF211</strain>
    </source>
</reference>
<dbReference type="STRING" id="1297617.IB211_02692"/>
<keyword evidence="4" id="KW-1185">Reference proteome</keyword>